<feature type="compositionally biased region" description="Basic and acidic residues" evidence="3">
    <location>
        <begin position="223"/>
        <end position="241"/>
    </location>
</feature>
<dbReference type="EnsemblPlants" id="Zm00001eb277970_T001">
    <property type="protein sequence ID" value="Zm00001eb277970_P001"/>
    <property type="gene ID" value="Zm00001eb277970"/>
</dbReference>
<dbReference type="Proteomes" id="UP000007305">
    <property type="component" value="Chromosome 6"/>
</dbReference>
<dbReference type="InterPro" id="IPR051701">
    <property type="entry name" value="Mito_OM_Translocase_MSP1"/>
</dbReference>
<dbReference type="AlphaFoldDB" id="A0A804PW27"/>
<reference evidence="4" key="3">
    <citation type="submission" date="2021-05" db="UniProtKB">
        <authorList>
            <consortium name="EnsemblPlants"/>
        </authorList>
    </citation>
    <scope>IDENTIFICATION</scope>
    <source>
        <strain evidence="4">cv. B73</strain>
    </source>
</reference>
<dbReference type="PANTHER" id="PTHR45644:SF73">
    <property type="entry name" value="AAA-TYPE ATPASE FAMILY PROTEIN"/>
    <property type="match status" value="1"/>
</dbReference>
<keyword evidence="5" id="KW-1185">Reference proteome</keyword>
<organism evidence="4 5">
    <name type="scientific">Zea mays</name>
    <name type="common">Maize</name>
    <dbReference type="NCBI Taxonomy" id="4577"/>
    <lineage>
        <taxon>Eukaryota</taxon>
        <taxon>Viridiplantae</taxon>
        <taxon>Streptophyta</taxon>
        <taxon>Embryophyta</taxon>
        <taxon>Tracheophyta</taxon>
        <taxon>Spermatophyta</taxon>
        <taxon>Magnoliopsida</taxon>
        <taxon>Liliopsida</taxon>
        <taxon>Poales</taxon>
        <taxon>Poaceae</taxon>
        <taxon>PACMAD clade</taxon>
        <taxon>Panicoideae</taxon>
        <taxon>Andropogonodae</taxon>
        <taxon>Andropogoneae</taxon>
        <taxon>Tripsacinae</taxon>
        <taxon>Zea</taxon>
    </lineage>
</organism>
<reference evidence="4" key="2">
    <citation type="submission" date="2019-07" db="EMBL/GenBank/DDBJ databases">
        <authorList>
            <person name="Seetharam A."/>
            <person name="Woodhouse M."/>
            <person name="Cannon E."/>
        </authorList>
    </citation>
    <scope>NUCLEOTIDE SEQUENCE [LARGE SCALE GENOMIC DNA]</scope>
    <source>
        <strain evidence="4">cv. B73</strain>
    </source>
</reference>
<feature type="compositionally biased region" description="Basic residues" evidence="3">
    <location>
        <begin position="93"/>
        <end position="114"/>
    </location>
</feature>
<dbReference type="InParanoid" id="A0A804PW27"/>
<evidence type="ECO:0000313" key="5">
    <source>
        <dbReference type="Proteomes" id="UP000007305"/>
    </source>
</evidence>
<feature type="region of interest" description="Disordered" evidence="3">
    <location>
        <begin position="223"/>
        <end position="242"/>
    </location>
</feature>
<accession>A0A804PW27</accession>
<dbReference type="GO" id="GO:0005524">
    <property type="term" value="F:ATP binding"/>
    <property type="evidence" value="ECO:0007669"/>
    <property type="project" value="UniProtKB-KW"/>
</dbReference>
<dbReference type="Gramene" id="Zm00001eb277970_T001">
    <property type="protein sequence ID" value="Zm00001eb277970_P001"/>
    <property type="gene ID" value="Zm00001eb277970"/>
</dbReference>
<sequence>MLDGRFVLLQGLDVVRNNIKMFAQKEVTLQPRRFHHQCVIGVVLYLLKQVDVCVEEPDEEERVSSRKRSAMAEEIHQNQEEEEEEEVVAASTAKRRRKAASSGKKPKPTPKKAKPAVDGGPGMCPRAIAPGLALSASLTKSPPAPASEIIIWVREIQFILISPTIYMFILLSPSTLDGDGEQAAATLRSQCSPQHPRSWKVSRALPFFQRDLSLLLPGAPLKDAESQKDVGKGDKSGDKGTAENLHLYRNKNPQQLHPRAILSEKVIGCVMWVQLSYPHCHKGDQVMIPDGNDLGGLCEEDHGFFCSAESLRPDFSAGEEVERLAMTELIEVISEENKSGPLIVLLKDVEKSFIGVTESLSSLRSKFESLPSGVLIIGSHTQMDSRKEKLPQDEALLTDWKQQLDRDVETLKAKSNIGSIRTAPLLLPASLLEARHHVVWRTSLQST</sequence>
<feature type="compositionally biased region" description="Basic and acidic residues" evidence="3">
    <location>
        <begin position="70"/>
        <end position="79"/>
    </location>
</feature>
<dbReference type="PANTHER" id="PTHR45644">
    <property type="entry name" value="AAA ATPASE, PUTATIVE (AFU_ORTHOLOGUE AFUA_2G12920)-RELATED-RELATED"/>
    <property type="match status" value="1"/>
</dbReference>
<proteinExistence type="predicted"/>
<evidence type="ECO:0000256" key="3">
    <source>
        <dbReference type="SAM" id="MobiDB-lite"/>
    </source>
</evidence>
<keyword evidence="2" id="KW-0067">ATP-binding</keyword>
<evidence type="ECO:0000256" key="1">
    <source>
        <dbReference type="ARBA" id="ARBA00022741"/>
    </source>
</evidence>
<protein>
    <submittedName>
        <fullName evidence="4">Uncharacterized protein</fullName>
    </submittedName>
</protein>
<evidence type="ECO:0000256" key="2">
    <source>
        <dbReference type="ARBA" id="ARBA00022840"/>
    </source>
</evidence>
<name>A0A804PW27_MAIZE</name>
<feature type="region of interest" description="Disordered" evidence="3">
    <location>
        <begin position="57"/>
        <end position="122"/>
    </location>
</feature>
<keyword evidence="1" id="KW-0547">Nucleotide-binding</keyword>
<evidence type="ECO:0000313" key="4">
    <source>
        <dbReference type="EnsemblPlants" id="Zm00001eb277970_P001"/>
    </source>
</evidence>
<reference evidence="5" key="1">
    <citation type="journal article" date="2009" name="Science">
        <title>The B73 maize genome: complexity, diversity, and dynamics.</title>
        <authorList>
            <person name="Schnable P.S."/>
            <person name="Ware D."/>
            <person name="Fulton R.S."/>
            <person name="Stein J.C."/>
            <person name="Wei F."/>
            <person name="Pasternak S."/>
            <person name="Liang C."/>
            <person name="Zhang J."/>
            <person name="Fulton L."/>
            <person name="Graves T.A."/>
            <person name="Minx P."/>
            <person name="Reily A.D."/>
            <person name="Courtney L."/>
            <person name="Kruchowski S.S."/>
            <person name="Tomlinson C."/>
            <person name="Strong C."/>
            <person name="Delehaunty K."/>
            <person name="Fronick C."/>
            <person name="Courtney B."/>
            <person name="Rock S.M."/>
            <person name="Belter E."/>
            <person name="Du F."/>
            <person name="Kim K."/>
            <person name="Abbott R.M."/>
            <person name="Cotton M."/>
            <person name="Levy A."/>
            <person name="Marchetto P."/>
            <person name="Ochoa K."/>
            <person name="Jackson S.M."/>
            <person name="Gillam B."/>
            <person name="Chen W."/>
            <person name="Yan L."/>
            <person name="Higginbotham J."/>
            <person name="Cardenas M."/>
            <person name="Waligorski J."/>
            <person name="Applebaum E."/>
            <person name="Phelps L."/>
            <person name="Falcone J."/>
            <person name="Kanchi K."/>
            <person name="Thane T."/>
            <person name="Scimone A."/>
            <person name="Thane N."/>
            <person name="Henke J."/>
            <person name="Wang T."/>
            <person name="Ruppert J."/>
            <person name="Shah N."/>
            <person name="Rotter K."/>
            <person name="Hodges J."/>
            <person name="Ingenthron E."/>
            <person name="Cordes M."/>
            <person name="Kohlberg S."/>
            <person name="Sgro J."/>
            <person name="Delgado B."/>
            <person name="Mead K."/>
            <person name="Chinwalla A."/>
            <person name="Leonard S."/>
            <person name="Crouse K."/>
            <person name="Collura K."/>
            <person name="Kudrna D."/>
            <person name="Currie J."/>
            <person name="He R."/>
            <person name="Angelova A."/>
            <person name="Rajasekar S."/>
            <person name="Mueller T."/>
            <person name="Lomeli R."/>
            <person name="Scara G."/>
            <person name="Ko A."/>
            <person name="Delaney K."/>
            <person name="Wissotski M."/>
            <person name="Lopez G."/>
            <person name="Campos D."/>
            <person name="Braidotti M."/>
            <person name="Ashley E."/>
            <person name="Golser W."/>
            <person name="Kim H."/>
            <person name="Lee S."/>
            <person name="Lin J."/>
            <person name="Dujmic Z."/>
            <person name="Kim W."/>
            <person name="Talag J."/>
            <person name="Zuccolo A."/>
            <person name="Fan C."/>
            <person name="Sebastian A."/>
            <person name="Kramer M."/>
            <person name="Spiegel L."/>
            <person name="Nascimento L."/>
            <person name="Zutavern T."/>
            <person name="Miller B."/>
            <person name="Ambroise C."/>
            <person name="Muller S."/>
            <person name="Spooner W."/>
            <person name="Narechania A."/>
            <person name="Ren L."/>
            <person name="Wei S."/>
            <person name="Kumari S."/>
            <person name="Faga B."/>
            <person name="Levy M.J."/>
            <person name="McMahan L."/>
            <person name="Van Buren P."/>
            <person name="Vaughn M.W."/>
            <person name="Ying K."/>
            <person name="Yeh C.-T."/>
            <person name="Emrich S.J."/>
            <person name="Jia Y."/>
            <person name="Kalyanaraman A."/>
            <person name="Hsia A.-P."/>
            <person name="Barbazuk W.B."/>
            <person name="Baucom R.S."/>
            <person name="Brutnell T.P."/>
            <person name="Carpita N.C."/>
            <person name="Chaparro C."/>
            <person name="Chia J.-M."/>
            <person name="Deragon J.-M."/>
            <person name="Estill J.C."/>
            <person name="Fu Y."/>
            <person name="Jeddeloh J.A."/>
            <person name="Han Y."/>
            <person name="Lee H."/>
            <person name="Li P."/>
            <person name="Lisch D.R."/>
            <person name="Liu S."/>
            <person name="Liu Z."/>
            <person name="Nagel D.H."/>
            <person name="McCann M.C."/>
            <person name="SanMiguel P."/>
            <person name="Myers A.M."/>
            <person name="Nettleton D."/>
            <person name="Nguyen J."/>
            <person name="Penning B.W."/>
            <person name="Ponnala L."/>
            <person name="Schneider K.L."/>
            <person name="Schwartz D.C."/>
            <person name="Sharma A."/>
            <person name="Soderlund C."/>
            <person name="Springer N.M."/>
            <person name="Sun Q."/>
            <person name="Wang H."/>
            <person name="Waterman M."/>
            <person name="Westerman R."/>
            <person name="Wolfgruber T.K."/>
            <person name="Yang L."/>
            <person name="Yu Y."/>
            <person name="Zhang L."/>
            <person name="Zhou S."/>
            <person name="Zhu Q."/>
            <person name="Bennetzen J.L."/>
            <person name="Dawe R.K."/>
            <person name="Jiang J."/>
            <person name="Jiang N."/>
            <person name="Presting G.G."/>
            <person name="Wessler S.R."/>
            <person name="Aluru S."/>
            <person name="Martienssen R.A."/>
            <person name="Clifton S.W."/>
            <person name="McCombie W.R."/>
            <person name="Wing R.A."/>
            <person name="Wilson R.K."/>
        </authorList>
    </citation>
    <scope>NUCLEOTIDE SEQUENCE [LARGE SCALE GENOMIC DNA]</scope>
    <source>
        <strain evidence="5">cv. B73</strain>
    </source>
</reference>